<accession>A0AAV9JWL5</accession>
<organism evidence="4 5">
    <name type="scientific">Oleoguttula mirabilis</name>
    <dbReference type="NCBI Taxonomy" id="1507867"/>
    <lineage>
        <taxon>Eukaryota</taxon>
        <taxon>Fungi</taxon>
        <taxon>Dikarya</taxon>
        <taxon>Ascomycota</taxon>
        <taxon>Pezizomycotina</taxon>
        <taxon>Dothideomycetes</taxon>
        <taxon>Dothideomycetidae</taxon>
        <taxon>Mycosphaerellales</taxon>
        <taxon>Teratosphaeriaceae</taxon>
        <taxon>Oleoguttula</taxon>
    </lineage>
</organism>
<keyword evidence="1" id="KW-0677">Repeat</keyword>
<comment type="caution">
    <text evidence="4">The sequence shown here is derived from an EMBL/GenBank/DDBJ whole genome shotgun (WGS) entry which is preliminary data.</text>
</comment>
<dbReference type="PANTHER" id="PTHR10039:SF16">
    <property type="entry name" value="GPI INOSITOL-DEACYLASE"/>
    <property type="match status" value="1"/>
</dbReference>
<protein>
    <recommendedName>
        <fullName evidence="3">NACHT domain-containing protein</fullName>
    </recommendedName>
</protein>
<reference evidence="4 5" key="1">
    <citation type="submission" date="2021-11" db="EMBL/GenBank/DDBJ databases">
        <title>Black yeast isolated from Biological Soil Crust.</title>
        <authorList>
            <person name="Kurbessoian T."/>
        </authorList>
    </citation>
    <scope>NUCLEOTIDE SEQUENCE [LARGE SCALE GENOMIC DNA]</scope>
    <source>
        <strain evidence="4 5">CCFEE 5522</strain>
    </source>
</reference>
<keyword evidence="5" id="KW-1185">Reference proteome</keyword>
<feature type="chain" id="PRO_5043956435" description="NACHT domain-containing protein" evidence="2">
    <location>
        <begin position="24"/>
        <end position="535"/>
    </location>
</feature>
<dbReference type="Pfam" id="PF24883">
    <property type="entry name" value="NPHP3_N"/>
    <property type="match status" value="1"/>
</dbReference>
<feature type="domain" description="NACHT" evidence="3">
    <location>
        <begin position="248"/>
        <end position="389"/>
    </location>
</feature>
<keyword evidence="2" id="KW-0732">Signal</keyword>
<dbReference type="Gene3D" id="3.40.50.300">
    <property type="entry name" value="P-loop containing nucleotide triphosphate hydrolases"/>
    <property type="match status" value="1"/>
</dbReference>
<feature type="signal peptide" evidence="2">
    <location>
        <begin position="1"/>
        <end position="23"/>
    </location>
</feature>
<evidence type="ECO:0000313" key="4">
    <source>
        <dbReference type="EMBL" id="KAK4549934.1"/>
    </source>
</evidence>
<evidence type="ECO:0000313" key="5">
    <source>
        <dbReference type="Proteomes" id="UP001324427"/>
    </source>
</evidence>
<dbReference type="PANTHER" id="PTHR10039">
    <property type="entry name" value="AMELOGENIN"/>
    <property type="match status" value="1"/>
</dbReference>
<evidence type="ECO:0000256" key="1">
    <source>
        <dbReference type="ARBA" id="ARBA00022737"/>
    </source>
</evidence>
<dbReference type="InterPro" id="IPR007111">
    <property type="entry name" value="NACHT_NTPase"/>
</dbReference>
<dbReference type="InterPro" id="IPR056884">
    <property type="entry name" value="NPHP3-like_N"/>
</dbReference>
<evidence type="ECO:0000256" key="2">
    <source>
        <dbReference type="SAM" id="SignalP"/>
    </source>
</evidence>
<name>A0AAV9JWL5_9PEZI</name>
<dbReference type="EMBL" id="JAVFHQ010000003">
    <property type="protein sequence ID" value="KAK4549934.1"/>
    <property type="molecule type" value="Genomic_DNA"/>
</dbReference>
<proteinExistence type="predicted"/>
<dbReference type="PROSITE" id="PS50837">
    <property type="entry name" value="NACHT"/>
    <property type="match status" value="1"/>
</dbReference>
<dbReference type="Proteomes" id="UP001324427">
    <property type="component" value="Unassembled WGS sequence"/>
</dbReference>
<sequence>MAGLGIAGSAVGLASLGVQVCQGLLNYYNSWKDYSEDIAAAYRSIEALEETCELLVKALYNCTPDPDQERNMLHSLALCKHGFDRLTKKLGNLRKNDDPIGLRQVVKAGGLRLLYPFQNDTLDKIQQTVQDLTWHLKFALEVLHVDISVRTHTAVGRVEVQLAQIEIFSATTQNVTNSIRIEVQKSSSGATHLLDANEVAQIERVVAWLAASDPYINHNDACKRYEPGTGEWFLRSPPYQSWLANIGSRLWVYGKAGCCKTVLCSTVIEHARLHLAPSTHCAVAFFYFSFADQQKQNYHSILLSLVGQLSRGRQLIPSLLRTFESGGQPSSTTLEDILVALAKDKERTILILDALDEAPDGRERQEVMDGIRKLSNQTNNLSILMTSRPEHDIQDFVRGWPTEEVAVNEAGVNADIKPWVEKELERLPRLRKLTDAMKAEIVNAFSQKADGMFRWAYCQMEELAKLKVLIPKNIKAKLATLPTTLDETYERMLLAIDPTEKAVALKALKWLAFSAVPLDLAQMEEICIVNTDSLP</sequence>
<evidence type="ECO:0000259" key="3">
    <source>
        <dbReference type="PROSITE" id="PS50837"/>
    </source>
</evidence>
<dbReference type="InterPro" id="IPR027417">
    <property type="entry name" value="P-loop_NTPase"/>
</dbReference>
<gene>
    <name evidence="4" type="ORF">LTR36_005235</name>
</gene>
<dbReference type="SUPFAM" id="SSF52540">
    <property type="entry name" value="P-loop containing nucleoside triphosphate hydrolases"/>
    <property type="match status" value="1"/>
</dbReference>
<dbReference type="AlphaFoldDB" id="A0AAV9JWL5"/>